<feature type="compositionally biased region" description="Low complexity" evidence="2">
    <location>
        <begin position="89"/>
        <end position="114"/>
    </location>
</feature>
<proteinExistence type="predicted"/>
<comment type="caution">
    <text evidence="3">The sequence shown here is derived from an EMBL/GenBank/DDBJ whole genome shotgun (WGS) entry which is preliminary data.</text>
</comment>
<dbReference type="EMBL" id="JAWIZZ010000056">
    <property type="protein sequence ID" value="KAK5774138.1"/>
    <property type="molecule type" value="Genomic_DNA"/>
</dbReference>
<organism evidence="3 4">
    <name type="scientific">Arxiozyma heterogenica</name>
    <dbReference type="NCBI Taxonomy" id="278026"/>
    <lineage>
        <taxon>Eukaryota</taxon>
        <taxon>Fungi</taxon>
        <taxon>Dikarya</taxon>
        <taxon>Ascomycota</taxon>
        <taxon>Saccharomycotina</taxon>
        <taxon>Saccharomycetes</taxon>
        <taxon>Saccharomycetales</taxon>
        <taxon>Saccharomycetaceae</taxon>
        <taxon>Arxiozyma</taxon>
    </lineage>
</organism>
<feature type="coiled-coil region" evidence="1">
    <location>
        <begin position="578"/>
        <end position="605"/>
    </location>
</feature>
<gene>
    <name evidence="3" type="ORF">RI543_004672</name>
</gene>
<feature type="compositionally biased region" description="Polar residues" evidence="2">
    <location>
        <begin position="383"/>
        <end position="393"/>
    </location>
</feature>
<sequence>MDFGALELNQSQQLDITRGGSGNGTSMNNNGASIQLMELTNNTHIAGLFQPVYPLSKKDIFIIRAYKIITKESILNSNHIQQSLNVVTKSNVSSKDSKNHNNNNGNSNSNSNNNRIRGLVVHPQYSNTFDKISKIFNSLLSKGTMGDDTISTKSSIELFQRFQQIIKEIELSFDNSPFSKYFNKINDTLFQIKNSRELRDDLHWKTLSDEILSVYNPRTGRMINQGRKKNNATTNNSNNTIITANNNNKIIANNRINKENKRTFVIDNCISNSATNNYNNANWSNISSQQDINTNSTNSTLEDEFINMTTDLLNSTNSIDNGANNDILALQKKLNNTLSNGNDIHINGSNSNNSNNTNANNNIHNNSNNITTNVSRSIHGPYTQPTSPNILNSFTFPLESNTINNDTNLGESQHQQQFHQQNQMISINLDSTMTNNSIQNTNHRKRRSLGSVNLDSLDSIGMNDILKYTNANKRQRLNEMPQTNKQMSTLLDNTPNSIVSTATITNTNNSTQLNRIDNTNNTSMTDDIVNKLDVNNALSYGKTSMMLQQMDPDLNAIALKTSNKTMGPVDLNILQEVKNSYSTILDEKDKRIRSLENEIALQRQETMWLRKMLIEDMGCVRNLLKDMTNK</sequence>
<dbReference type="AlphaFoldDB" id="A0AAN7WKL7"/>
<name>A0AAN7WKL7_9SACH</name>
<accession>A0AAN7WKL7</accession>
<feature type="region of interest" description="Disordered" evidence="2">
    <location>
        <begin position="345"/>
        <end position="393"/>
    </location>
</feature>
<dbReference type="Proteomes" id="UP001306508">
    <property type="component" value="Unassembled WGS sequence"/>
</dbReference>
<feature type="region of interest" description="Disordered" evidence="2">
    <location>
        <begin position="89"/>
        <end position="115"/>
    </location>
</feature>
<evidence type="ECO:0000313" key="3">
    <source>
        <dbReference type="EMBL" id="KAK5774138.1"/>
    </source>
</evidence>
<protein>
    <submittedName>
        <fullName evidence="3">Uncharacterized protein</fullName>
    </submittedName>
</protein>
<keyword evidence="4" id="KW-1185">Reference proteome</keyword>
<reference evidence="4" key="1">
    <citation type="submission" date="2023-07" db="EMBL/GenBank/DDBJ databases">
        <title>A draft genome of Kazachstania heterogenica Y-27499.</title>
        <authorList>
            <person name="Donic C."/>
            <person name="Kralova J.S."/>
            <person name="Fidel L."/>
            <person name="Ben-Dor S."/>
            <person name="Jung S."/>
        </authorList>
    </citation>
    <scope>NUCLEOTIDE SEQUENCE [LARGE SCALE GENOMIC DNA]</scope>
    <source>
        <strain evidence="4">Y27499</strain>
    </source>
</reference>
<evidence type="ECO:0000256" key="1">
    <source>
        <dbReference type="SAM" id="Coils"/>
    </source>
</evidence>
<feature type="compositionally biased region" description="Low complexity" evidence="2">
    <location>
        <begin position="345"/>
        <end position="373"/>
    </location>
</feature>
<evidence type="ECO:0000256" key="2">
    <source>
        <dbReference type="SAM" id="MobiDB-lite"/>
    </source>
</evidence>
<evidence type="ECO:0000313" key="4">
    <source>
        <dbReference type="Proteomes" id="UP001306508"/>
    </source>
</evidence>
<keyword evidence="1" id="KW-0175">Coiled coil</keyword>